<keyword evidence="3" id="KW-0805">Transcription regulation</keyword>
<dbReference type="SUPFAM" id="SSF46785">
    <property type="entry name" value="Winged helix' DNA-binding domain"/>
    <property type="match status" value="1"/>
</dbReference>
<keyword evidence="10" id="KW-1185">Reference proteome</keyword>
<dbReference type="InterPro" id="IPR036390">
    <property type="entry name" value="WH_DNA-bd_sf"/>
</dbReference>
<gene>
    <name evidence="9" type="ORF">BDK51DRAFT_2069</name>
</gene>
<dbReference type="PRINTS" id="PR00056">
    <property type="entry name" value="HSFDOMAIN"/>
</dbReference>
<dbReference type="Gene3D" id="1.10.10.10">
    <property type="entry name" value="Winged helix-like DNA-binding domain superfamily/Winged helix DNA-binding domain"/>
    <property type="match status" value="1"/>
</dbReference>
<evidence type="ECO:0000256" key="5">
    <source>
        <dbReference type="ARBA" id="ARBA00023163"/>
    </source>
</evidence>
<keyword evidence="4" id="KW-0238">DNA-binding</keyword>
<dbReference type="PROSITE" id="PS00434">
    <property type="entry name" value="HSF_DOMAIN"/>
    <property type="match status" value="1"/>
</dbReference>
<comment type="similarity">
    <text evidence="2 7">Belongs to the HSF family.</text>
</comment>
<feature type="non-terminal residue" evidence="9">
    <location>
        <position position="223"/>
    </location>
</feature>
<evidence type="ECO:0000256" key="4">
    <source>
        <dbReference type="ARBA" id="ARBA00023125"/>
    </source>
</evidence>
<evidence type="ECO:0000256" key="3">
    <source>
        <dbReference type="ARBA" id="ARBA00023015"/>
    </source>
</evidence>
<dbReference type="GO" id="GO:0005634">
    <property type="term" value="C:nucleus"/>
    <property type="evidence" value="ECO:0007669"/>
    <property type="project" value="UniProtKB-SubCell"/>
</dbReference>
<dbReference type="InterPro" id="IPR036388">
    <property type="entry name" value="WH-like_DNA-bd_sf"/>
</dbReference>
<dbReference type="SMART" id="SM00415">
    <property type="entry name" value="HSF"/>
    <property type="match status" value="1"/>
</dbReference>
<evidence type="ECO:0000256" key="2">
    <source>
        <dbReference type="ARBA" id="ARBA00006403"/>
    </source>
</evidence>
<feature type="non-terminal residue" evidence="9">
    <location>
        <position position="1"/>
    </location>
</feature>
<evidence type="ECO:0000313" key="9">
    <source>
        <dbReference type="EMBL" id="RKO84954.1"/>
    </source>
</evidence>
<comment type="subcellular location">
    <subcellularLocation>
        <location evidence="1">Nucleus</location>
    </subcellularLocation>
</comment>
<feature type="domain" description="HSF-type DNA-binding" evidence="8">
    <location>
        <begin position="48"/>
        <end position="72"/>
    </location>
</feature>
<evidence type="ECO:0000256" key="6">
    <source>
        <dbReference type="ARBA" id="ARBA00023242"/>
    </source>
</evidence>
<dbReference type="Proteomes" id="UP000269721">
    <property type="component" value="Unassembled WGS sequence"/>
</dbReference>
<evidence type="ECO:0000313" key="10">
    <source>
        <dbReference type="Proteomes" id="UP000269721"/>
    </source>
</evidence>
<dbReference type="Pfam" id="PF00447">
    <property type="entry name" value="HSF_DNA-bind"/>
    <property type="match status" value="1"/>
</dbReference>
<dbReference type="AlphaFoldDB" id="A0A4P9VYW9"/>
<evidence type="ECO:0000256" key="7">
    <source>
        <dbReference type="RuleBase" id="RU004020"/>
    </source>
</evidence>
<dbReference type="InterPro" id="IPR000232">
    <property type="entry name" value="HSF_DNA-bd"/>
</dbReference>
<dbReference type="OrthoDB" id="60033at2759"/>
<dbReference type="EMBL" id="KZ999559">
    <property type="protein sequence ID" value="RKO84954.1"/>
    <property type="molecule type" value="Genomic_DNA"/>
</dbReference>
<dbReference type="GO" id="GO:0003700">
    <property type="term" value="F:DNA-binding transcription factor activity"/>
    <property type="evidence" value="ECO:0007669"/>
    <property type="project" value="InterPro"/>
</dbReference>
<organism evidence="9 10">
    <name type="scientific">Blyttiomyces helicus</name>
    <dbReference type="NCBI Taxonomy" id="388810"/>
    <lineage>
        <taxon>Eukaryota</taxon>
        <taxon>Fungi</taxon>
        <taxon>Fungi incertae sedis</taxon>
        <taxon>Chytridiomycota</taxon>
        <taxon>Chytridiomycota incertae sedis</taxon>
        <taxon>Chytridiomycetes</taxon>
        <taxon>Chytridiomycetes incertae sedis</taxon>
        <taxon>Blyttiomyces</taxon>
    </lineage>
</organism>
<accession>A0A4P9VYW9</accession>
<evidence type="ECO:0000259" key="8">
    <source>
        <dbReference type="PROSITE" id="PS00434"/>
    </source>
</evidence>
<dbReference type="GO" id="GO:0043565">
    <property type="term" value="F:sequence-specific DNA binding"/>
    <property type="evidence" value="ECO:0007669"/>
    <property type="project" value="InterPro"/>
</dbReference>
<evidence type="ECO:0000256" key="1">
    <source>
        <dbReference type="ARBA" id="ARBA00004123"/>
    </source>
</evidence>
<name>A0A4P9VYW9_9FUNG</name>
<protein>
    <recommendedName>
        <fullName evidence="8">HSF-type DNA-binding domain-containing protein</fullName>
    </recommendedName>
</protein>
<sequence length="223" mass="25055">AANKNVPAFLNKLYNMVCDPSTDSLIYWGEDGTSFLVQRQEEFAREVLPRFFKHNNFASFVRQLNMYGFRKVPHLLQGVLHPDGEPEKWEFMNDNFQRSQPDLLCLMTRKKGRDATGNGTDHAVTDSSTALGPALPGVGVASGAAALTTTPSLGSSLHPSVDLTHLIEEVAAIKRHQLTISADLKNIQKENRVLWEESTAVRQRYQRQQETIDKILRFLASVF</sequence>
<keyword evidence="5" id="KW-0804">Transcription</keyword>
<reference evidence="10" key="1">
    <citation type="journal article" date="2018" name="Nat. Microbiol.">
        <title>Leveraging single-cell genomics to expand the fungal tree of life.</title>
        <authorList>
            <person name="Ahrendt S.R."/>
            <person name="Quandt C.A."/>
            <person name="Ciobanu D."/>
            <person name="Clum A."/>
            <person name="Salamov A."/>
            <person name="Andreopoulos B."/>
            <person name="Cheng J.F."/>
            <person name="Woyke T."/>
            <person name="Pelin A."/>
            <person name="Henrissat B."/>
            <person name="Reynolds N.K."/>
            <person name="Benny G.L."/>
            <person name="Smith M.E."/>
            <person name="James T.Y."/>
            <person name="Grigoriev I.V."/>
        </authorList>
    </citation>
    <scope>NUCLEOTIDE SEQUENCE [LARGE SCALE GENOMIC DNA]</scope>
</reference>
<keyword evidence="6" id="KW-0539">Nucleus</keyword>
<dbReference type="PANTHER" id="PTHR10015">
    <property type="entry name" value="HEAT SHOCK TRANSCRIPTION FACTOR"/>
    <property type="match status" value="1"/>
</dbReference>
<dbReference type="PANTHER" id="PTHR10015:SF427">
    <property type="entry name" value="HEAT SHOCK FACTOR PROTEIN"/>
    <property type="match status" value="1"/>
</dbReference>
<proteinExistence type="inferred from homology"/>
<dbReference type="FunFam" id="1.10.10.10:FF:000027">
    <property type="entry name" value="Heat shock transcription factor 1"/>
    <property type="match status" value="1"/>
</dbReference>